<sequence>MSKVSKRSQKLAPTRAEKKGRDRLTGKPGLAAAPSSKHASSRSAAFKGKAQLAAKAKDSSAGEGRDTGSRRRDREEAQVGRAERGRARGDSKQRGGSVPRRERSSTVDAEWELDGAKKAKDRAGRGGRLQDADCDKGSKNRKRPKGSDSDEDLGPDEEELVEELQYDFWQDHYYGNELNVADETLLDVLVDVIKRRHGRHYYGKCLPASVAESSTDKVKDRQAEGDASRASAASTSPPSGGPTEDDQDASRTEEELKDLTSDALLIKKAWAFVAEDAAAVRAEAGCPVSASPAAQKSCKSKNRLAQRRPPRGDGGQGEVRSEENGAKGLPTRWQCFLERRLQRLEIERLVQQQIAAVLERDRHAASSGDAPGVASAPSEREREETADSNVKAEGDEAAEEENSRAGEEVVDESESAGETEPDRGPQKRDVEDPGHTIGGAEGRADESSPAPALSAVAETSSLNTPDARADEPVGEAPKTEASQPASPLPSRPMSHGETPRDDDDEASEEVLAEKLLRNLTKSPSDDESGLSSSPSSTSSSVSSYSPSSSDTDNGANSEEEGSTEAPQNGDTPAEGGAPRPRKPKKRSRKKERKALPEQDDDGQALKRRKKAKWTKPLKSKEARLKEKQKEREKERQMLESELGTKSVSAGSYSPMGPQGAAKMKGLDVPRQVALRPQCLYHLESLLEQRFCKTYPNGMLRRGTVCSNNLRVEETFEFFLLCRFLNMFSSLLNVTWSFQELVDALSSPTCPEPVLATPPVAAAAEGDSASSAAESAGSSHASSVFVPEISPAGGNAPGGEKGEPGGVLRQILTKIFGFLGRRMTPGMSIARMCGRYVEEKRRDGIIPAGLLWPFDYPVKVWQSCDASGGAEKKKKETAAPACESERSDHRAPAAEDVKSTKEGGRAPRKNDDKKQGSLAGGTETNDVDGVLLESVYNPFKVCEDWRRLRSIHKLRLVRVLIEHAMSESPQVAKVLKGLTQEELEAGFKGSDEAGRLYWIVPQCGDPTVFKLYREDPHAQQLSILCEDISSLESIAEALGMEETTAGMSVVLLEAHQQFLIQEKQRSRELRRQKALSRQLEISNWGFVPASSRRERKAVDYMFSAYEASIEGRSSSLSGSASRGPSCAEAQRQDRSERLRARQARKEEQSAVAAVEAAKKDDGEPEEGAMPAPADEATLVVAPRVERSSPPPVAEAKPASSRPRPSRKRQAKASAVEAPHLTQGGTTPQLQGYTLAQQQQIMATLHQQQQHRLLTQQQQAAAHMHGGAGAGVDMLAERSSHAGAAPAYRQGAWTVEQAHQQVQRPPQFSAQVTPHQQALDLLRQRMDLLRQSLLQRTDLPVEQRQALYQQGWAQLSAEFTRMTGALVHTRDRAPASHEAQQAPRAQDERTVAGLSQSQALRERRLPVQSSPDVWEQSVPVRPSRAQPEHEQAIRCRLKGQEDARVCAQVELQRRQEARARAEAELQRQRLVILQEQQHVLRVQQQQMLLLRQQREQLHLTQHRVAPPRAGPGSTSHPTSDKRGIPSNGAGTELNLSHEKQSARRTVDHSELESLAAAGERPSILIGQASARGQGPESEIVASGSWQGRHMPVEIREAGSTGRATNQRVLIGAETNCLAAEYSRSSGEAYSEGMRPQPGQ</sequence>
<comment type="caution">
    <text evidence="2">The sequence shown here is derived from an EMBL/GenBank/DDBJ whole genome shotgun (WGS) entry which is preliminary data.</text>
</comment>
<feature type="compositionally biased region" description="Basic and acidic residues" evidence="1">
    <location>
        <begin position="378"/>
        <end position="394"/>
    </location>
</feature>
<dbReference type="GeneID" id="40308868"/>
<feature type="compositionally biased region" description="Basic residues" evidence="1">
    <location>
        <begin position="579"/>
        <end position="592"/>
    </location>
</feature>
<feature type="region of interest" description="Disordered" evidence="1">
    <location>
        <begin position="361"/>
        <end position="652"/>
    </location>
</feature>
<feature type="compositionally biased region" description="Basic and acidic residues" evidence="1">
    <location>
        <begin position="15"/>
        <end position="25"/>
    </location>
</feature>
<feature type="compositionally biased region" description="Acidic residues" evidence="1">
    <location>
        <begin position="149"/>
        <end position="159"/>
    </location>
</feature>
<feature type="region of interest" description="Disordered" evidence="1">
    <location>
        <begin position="212"/>
        <end position="256"/>
    </location>
</feature>
<feature type="region of interest" description="Disordered" evidence="1">
    <location>
        <begin position="1111"/>
        <end position="1226"/>
    </location>
</feature>
<feature type="region of interest" description="Disordered" evidence="1">
    <location>
        <begin position="866"/>
        <end position="922"/>
    </location>
</feature>
<organism evidence="2 3">
    <name type="scientific">Besnoitia besnoiti</name>
    <name type="common">Apicomplexan protozoan</name>
    <dbReference type="NCBI Taxonomy" id="94643"/>
    <lineage>
        <taxon>Eukaryota</taxon>
        <taxon>Sar</taxon>
        <taxon>Alveolata</taxon>
        <taxon>Apicomplexa</taxon>
        <taxon>Conoidasida</taxon>
        <taxon>Coccidia</taxon>
        <taxon>Eucoccidiorida</taxon>
        <taxon>Eimeriorina</taxon>
        <taxon>Sarcocystidae</taxon>
        <taxon>Besnoitia</taxon>
    </lineage>
</organism>
<feature type="region of interest" description="Disordered" evidence="1">
    <location>
        <begin position="1500"/>
        <end position="1547"/>
    </location>
</feature>
<feature type="region of interest" description="Disordered" evidence="1">
    <location>
        <begin position="286"/>
        <end position="326"/>
    </location>
</feature>
<feature type="compositionally biased region" description="Basic and acidic residues" evidence="1">
    <location>
        <begin position="1533"/>
        <end position="1547"/>
    </location>
</feature>
<evidence type="ECO:0000256" key="1">
    <source>
        <dbReference type="SAM" id="MobiDB-lite"/>
    </source>
</evidence>
<feature type="compositionally biased region" description="Basic residues" evidence="1">
    <location>
        <begin position="298"/>
        <end position="309"/>
    </location>
</feature>
<evidence type="ECO:0000313" key="3">
    <source>
        <dbReference type="Proteomes" id="UP000224006"/>
    </source>
</evidence>
<name>A0A2A9MHQ5_BESBE</name>
<dbReference type="EMBL" id="NWUJ01000002">
    <property type="protein sequence ID" value="PFH37429.1"/>
    <property type="molecule type" value="Genomic_DNA"/>
</dbReference>
<feature type="compositionally biased region" description="Low complexity" evidence="1">
    <location>
        <begin position="228"/>
        <end position="242"/>
    </location>
</feature>
<feature type="compositionally biased region" description="Basic residues" evidence="1">
    <location>
        <begin position="605"/>
        <end position="617"/>
    </location>
</feature>
<feature type="compositionally biased region" description="Basic and acidic residues" evidence="1">
    <location>
        <begin position="214"/>
        <end position="227"/>
    </location>
</feature>
<feature type="region of interest" description="Disordered" evidence="1">
    <location>
        <begin position="1"/>
        <end position="159"/>
    </location>
</feature>
<dbReference type="RefSeq" id="XP_029221438.1">
    <property type="nucleotide sequence ID" value="XM_029362473.1"/>
</dbReference>
<feature type="compositionally biased region" description="Basic and acidic residues" evidence="1">
    <location>
        <begin position="1129"/>
        <end position="1147"/>
    </location>
</feature>
<gene>
    <name evidence="2" type="ORF">BESB_038870</name>
</gene>
<feature type="compositionally biased region" description="Basic and acidic residues" evidence="1">
    <location>
        <begin position="869"/>
        <end position="914"/>
    </location>
</feature>
<feature type="compositionally biased region" description="Basic and acidic residues" evidence="1">
    <location>
        <begin position="114"/>
        <end position="138"/>
    </location>
</feature>
<feature type="compositionally biased region" description="Basic and acidic residues" evidence="1">
    <location>
        <begin position="55"/>
        <end position="105"/>
    </location>
</feature>
<dbReference type="VEuPathDB" id="ToxoDB:BESB_038870"/>
<feature type="compositionally biased region" description="Acidic residues" evidence="1">
    <location>
        <begin position="408"/>
        <end position="419"/>
    </location>
</feature>
<accession>A0A2A9MHQ5</accession>
<feature type="compositionally biased region" description="Basic and acidic residues" evidence="1">
    <location>
        <begin position="618"/>
        <end position="638"/>
    </location>
</feature>
<reference evidence="2 3" key="1">
    <citation type="submission" date="2017-09" db="EMBL/GenBank/DDBJ databases">
        <title>Genome sequencing of Besnoitia besnoiti strain Bb-Ger1.</title>
        <authorList>
            <person name="Schares G."/>
            <person name="Venepally P."/>
            <person name="Lorenzi H.A."/>
        </authorList>
    </citation>
    <scope>NUCLEOTIDE SEQUENCE [LARGE SCALE GENOMIC DNA]</scope>
    <source>
        <strain evidence="2 3">Bb-Ger1</strain>
    </source>
</reference>
<feature type="region of interest" description="Disordered" evidence="1">
    <location>
        <begin position="1400"/>
        <end position="1427"/>
    </location>
</feature>
<feature type="compositionally biased region" description="Low complexity" evidence="1">
    <location>
        <begin position="1111"/>
        <end position="1124"/>
    </location>
</feature>
<dbReference type="Proteomes" id="UP000224006">
    <property type="component" value="Chromosome II"/>
</dbReference>
<proteinExistence type="predicted"/>
<keyword evidence="3" id="KW-1185">Reference proteome</keyword>
<feature type="compositionally biased region" description="Basic and acidic residues" evidence="1">
    <location>
        <begin position="420"/>
        <end position="434"/>
    </location>
</feature>
<dbReference type="KEGG" id="bbes:BESB_038870"/>
<feature type="compositionally biased region" description="Acidic residues" evidence="1">
    <location>
        <begin position="500"/>
        <end position="510"/>
    </location>
</feature>
<dbReference type="OrthoDB" id="332092at2759"/>
<protein>
    <submittedName>
        <fullName evidence="2">Uncharacterized protein</fullName>
    </submittedName>
</protein>
<evidence type="ECO:0000313" key="2">
    <source>
        <dbReference type="EMBL" id="PFH37429.1"/>
    </source>
</evidence>
<feature type="compositionally biased region" description="Low complexity" evidence="1">
    <location>
        <begin position="529"/>
        <end position="550"/>
    </location>
</feature>
<feature type="region of interest" description="Disordered" evidence="1">
    <location>
        <begin position="1368"/>
        <end position="1388"/>
    </location>
</feature>